<name>A0A4U6VTS9_SETVI</name>
<evidence type="ECO:0000313" key="3">
    <source>
        <dbReference type="Proteomes" id="UP000298652"/>
    </source>
</evidence>
<feature type="compositionally biased region" description="Basic residues" evidence="1">
    <location>
        <begin position="29"/>
        <end position="48"/>
    </location>
</feature>
<accession>A0A4U6VTS9</accession>
<gene>
    <name evidence="2" type="ORF">SEVIR_2G160500v2</name>
</gene>
<reference evidence="2" key="1">
    <citation type="submission" date="2019-03" db="EMBL/GenBank/DDBJ databases">
        <title>WGS assembly of Setaria viridis.</title>
        <authorList>
            <person name="Huang P."/>
            <person name="Jenkins J."/>
            <person name="Grimwood J."/>
            <person name="Barry K."/>
            <person name="Healey A."/>
            <person name="Mamidi S."/>
            <person name="Sreedasyam A."/>
            <person name="Shu S."/>
            <person name="Feldman M."/>
            <person name="Wu J."/>
            <person name="Yu Y."/>
            <person name="Chen C."/>
            <person name="Johnson J."/>
            <person name="Rokhsar D."/>
            <person name="Baxter I."/>
            <person name="Schmutz J."/>
            <person name="Brutnell T."/>
            <person name="Kellogg E."/>
        </authorList>
    </citation>
    <scope>NUCLEOTIDE SEQUENCE [LARGE SCALE GENOMIC DNA]</scope>
</reference>
<evidence type="ECO:0000256" key="1">
    <source>
        <dbReference type="SAM" id="MobiDB-lite"/>
    </source>
</evidence>
<dbReference type="Proteomes" id="UP000298652">
    <property type="component" value="Chromosome 2"/>
</dbReference>
<organism evidence="2 3">
    <name type="scientific">Setaria viridis</name>
    <name type="common">Green bristlegrass</name>
    <name type="synonym">Setaria italica subsp. viridis</name>
    <dbReference type="NCBI Taxonomy" id="4556"/>
    <lineage>
        <taxon>Eukaryota</taxon>
        <taxon>Viridiplantae</taxon>
        <taxon>Streptophyta</taxon>
        <taxon>Embryophyta</taxon>
        <taxon>Tracheophyta</taxon>
        <taxon>Spermatophyta</taxon>
        <taxon>Magnoliopsida</taxon>
        <taxon>Liliopsida</taxon>
        <taxon>Poales</taxon>
        <taxon>Poaceae</taxon>
        <taxon>PACMAD clade</taxon>
        <taxon>Panicoideae</taxon>
        <taxon>Panicodae</taxon>
        <taxon>Paniceae</taxon>
        <taxon>Cenchrinae</taxon>
        <taxon>Setaria</taxon>
    </lineage>
</organism>
<dbReference type="AlphaFoldDB" id="A0A4U6VTS9"/>
<protein>
    <submittedName>
        <fullName evidence="2">Uncharacterized protein</fullName>
    </submittedName>
</protein>
<feature type="region of interest" description="Disordered" evidence="1">
    <location>
        <begin position="22"/>
        <end position="80"/>
    </location>
</feature>
<proteinExistence type="predicted"/>
<dbReference type="Gramene" id="TKW32314">
    <property type="protein sequence ID" value="TKW32314"/>
    <property type="gene ID" value="SEVIR_2G160500v2"/>
</dbReference>
<evidence type="ECO:0000313" key="2">
    <source>
        <dbReference type="EMBL" id="TKW32314.1"/>
    </source>
</evidence>
<dbReference type="EMBL" id="CM016553">
    <property type="protein sequence ID" value="TKW32314.1"/>
    <property type="molecule type" value="Genomic_DNA"/>
</dbReference>
<keyword evidence="3" id="KW-1185">Reference proteome</keyword>
<sequence>MAPLNLDLRPHSIVRGALLQLIQSTSRQGHPRSPKLKKMRASRRRQPWAHRSPASNQSKAADCAVEGPWRGQVRSDGWSHRHWGKARPWVWGRTVPSGAVGLHAGALPV</sequence>